<accession>Q6H7R6</accession>
<feature type="region of interest" description="Disordered" evidence="1">
    <location>
        <begin position="317"/>
        <end position="421"/>
    </location>
</feature>
<sequence>MAPWVGRRAGAGATAGTARAVDAAAIDGQWGRDDNHRRAGGRGPARAVDAAAIDGDGRELGLPPPPPPTEWEEKSSGPRRRGGMGRAYLCRSPSIFGLPPPLWPTAAAAGGSRPSLPAPARRRRRHTLAARRREEKEREGEDDLSPRDQFPSSIVPRCRSSCLRKPISVAIVEAMKPGGQNPRGNNAAPFGRYSNNHGAGFRRGSTGPNAPRNHHHPAAAAPPHVVMTPQQRDEVLLRAGRLAAEYLVNIGELPPDALLQGRHPPPPPHAPFQGYQQRQWPPPRGHPWHEGPHPQHGFQASRSSAVGPIRNIAKRAVVRGGGGGGTFRGRGGRFPSRRPGASGAAAPETAGEPGHGQGVAPGADVGGVVGVRGDGSDATAPAGPSSGRQPSAAAHPGGAAHGQPEKGQPGGHSNSDGSVGL</sequence>
<feature type="compositionally biased region" description="Low complexity" evidence="1">
    <location>
        <begin position="333"/>
        <end position="352"/>
    </location>
</feature>
<dbReference type="AlphaFoldDB" id="Q6H7R6"/>
<dbReference type="Proteomes" id="UP000000763">
    <property type="component" value="Chromosome 2"/>
</dbReference>
<feature type="compositionally biased region" description="Low complexity" evidence="1">
    <location>
        <begin position="389"/>
        <end position="402"/>
    </location>
</feature>
<feature type="compositionally biased region" description="Low complexity" evidence="1">
    <location>
        <begin position="44"/>
        <end position="54"/>
    </location>
</feature>
<reference evidence="3" key="1">
    <citation type="journal article" date="2005" name="Nature">
        <title>The map-based sequence of the rice genome.</title>
        <authorList>
            <consortium name="International rice genome sequencing project (IRGSP)"/>
            <person name="Matsumoto T."/>
            <person name="Wu J."/>
            <person name="Kanamori H."/>
            <person name="Katayose Y."/>
            <person name="Fujisawa M."/>
            <person name="Namiki N."/>
            <person name="Mizuno H."/>
            <person name="Yamamoto K."/>
            <person name="Antonio B.A."/>
            <person name="Baba T."/>
            <person name="Sakata K."/>
            <person name="Nagamura Y."/>
            <person name="Aoki H."/>
            <person name="Arikawa K."/>
            <person name="Arita K."/>
            <person name="Bito T."/>
            <person name="Chiden Y."/>
            <person name="Fujitsuka N."/>
            <person name="Fukunaka R."/>
            <person name="Hamada M."/>
            <person name="Harada C."/>
            <person name="Hayashi A."/>
            <person name="Hijishita S."/>
            <person name="Honda M."/>
            <person name="Hosokawa S."/>
            <person name="Ichikawa Y."/>
            <person name="Idonuma A."/>
            <person name="Iijima M."/>
            <person name="Ikeda M."/>
            <person name="Ikeno M."/>
            <person name="Ito K."/>
            <person name="Ito S."/>
            <person name="Ito T."/>
            <person name="Ito Y."/>
            <person name="Ito Y."/>
            <person name="Iwabuchi A."/>
            <person name="Kamiya K."/>
            <person name="Karasawa W."/>
            <person name="Kurita K."/>
            <person name="Katagiri S."/>
            <person name="Kikuta A."/>
            <person name="Kobayashi H."/>
            <person name="Kobayashi N."/>
            <person name="Machita K."/>
            <person name="Maehara T."/>
            <person name="Masukawa M."/>
            <person name="Mizubayashi T."/>
            <person name="Mukai Y."/>
            <person name="Nagasaki H."/>
            <person name="Nagata Y."/>
            <person name="Naito S."/>
            <person name="Nakashima M."/>
            <person name="Nakama Y."/>
            <person name="Nakamichi Y."/>
            <person name="Nakamura M."/>
            <person name="Meguro A."/>
            <person name="Negishi M."/>
            <person name="Ohta I."/>
            <person name="Ohta T."/>
            <person name="Okamoto M."/>
            <person name="Ono N."/>
            <person name="Saji S."/>
            <person name="Sakaguchi M."/>
            <person name="Sakai K."/>
            <person name="Shibata M."/>
            <person name="Shimokawa T."/>
            <person name="Song J."/>
            <person name="Takazaki Y."/>
            <person name="Terasawa K."/>
            <person name="Tsugane M."/>
            <person name="Tsuji K."/>
            <person name="Ueda S."/>
            <person name="Waki K."/>
            <person name="Yamagata H."/>
            <person name="Yamamoto M."/>
            <person name="Yamamoto S."/>
            <person name="Yamane H."/>
            <person name="Yoshiki S."/>
            <person name="Yoshihara R."/>
            <person name="Yukawa K."/>
            <person name="Zhong H."/>
            <person name="Yano M."/>
            <person name="Yuan Q."/>
            <person name="Ouyang S."/>
            <person name="Liu J."/>
            <person name="Jones K.M."/>
            <person name="Gansberger K."/>
            <person name="Moffat K."/>
            <person name="Hill J."/>
            <person name="Bera J."/>
            <person name="Fadrosh D."/>
            <person name="Jin S."/>
            <person name="Johri S."/>
            <person name="Kim M."/>
            <person name="Overton L."/>
            <person name="Reardon M."/>
            <person name="Tsitrin T."/>
            <person name="Vuong H."/>
            <person name="Weaver B."/>
            <person name="Ciecko A."/>
            <person name="Tallon L."/>
            <person name="Jackson J."/>
            <person name="Pai G."/>
            <person name="Aken S.V."/>
            <person name="Utterback T."/>
            <person name="Reidmuller S."/>
            <person name="Feldblyum T."/>
            <person name="Hsiao J."/>
            <person name="Zismann V."/>
            <person name="Iobst S."/>
            <person name="de Vazeille A.R."/>
            <person name="Buell C.R."/>
            <person name="Ying K."/>
            <person name="Li Y."/>
            <person name="Lu T."/>
            <person name="Huang Y."/>
            <person name="Zhao Q."/>
            <person name="Feng Q."/>
            <person name="Zhang L."/>
            <person name="Zhu J."/>
            <person name="Weng Q."/>
            <person name="Mu J."/>
            <person name="Lu Y."/>
            <person name="Fan D."/>
            <person name="Liu Y."/>
            <person name="Guan J."/>
            <person name="Zhang Y."/>
            <person name="Yu S."/>
            <person name="Liu X."/>
            <person name="Zhang Y."/>
            <person name="Hong G."/>
            <person name="Han B."/>
            <person name="Choisne N."/>
            <person name="Demange N."/>
            <person name="Orjeda G."/>
            <person name="Samain S."/>
            <person name="Cattolico L."/>
            <person name="Pelletier E."/>
            <person name="Couloux A."/>
            <person name="Segurens B."/>
            <person name="Wincker P."/>
            <person name="D'Hont A."/>
            <person name="Scarpelli C."/>
            <person name="Weissenbach J."/>
            <person name="Salanoubat M."/>
            <person name="Quetier F."/>
            <person name="Yu Y."/>
            <person name="Kim H.R."/>
            <person name="Rambo T."/>
            <person name="Currie J."/>
            <person name="Collura K."/>
            <person name="Luo M."/>
            <person name="Yang T."/>
            <person name="Ammiraju J.S.S."/>
            <person name="Engler F."/>
            <person name="Soderlund C."/>
            <person name="Wing R.A."/>
            <person name="Palmer L.E."/>
            <person name="de la Bastide M."/>
            <person name="Spiegel L."/>
            <person name="Nascimento L."/>
            <person name="Zutavern T."/>
            <person name="O'Shaughnessy A."/>
            <person name="Dike S."/>
            <person name="Dedhia N."/>
            <person name="Preston R."/>
            <person name="Balija V."/>
            <person name="McCombie W.R."/>
            <person name="Chow T."/>
            <person name="Chen H."/>
            <person name="Chung M."/>
            <person name="Chen C."/>
            <person name="Shaw J."/>
            <person name="Wu H."/>
            <person name="Hsiao K."/>
            <person name="Chao Y."/>
            <person name="Chu M."/>
            <person name="Cheng C."/>
            <person name="Hour A."/>
            <person name="Lee P."/>
            <person name="Lin S."/>
            <person name="Lin Y."/>
            <person name="Liou J."/>
            <person name="Liu S."/>
            <person name="Hsing Y."/>
            <person name="Raghuvanshi S."/>
            <person name="Mohanty A."/>
            <person name="Bharti A.K."/>
            <person name="Gaur A."/>
            <person name="Gupta V."/>
            <person name="Kumar D."/>
            <person name="Ravi V."/>
            <person name="Vij S."/>
            <person name="Kapur A."/>
            <person name="Khurana P."/>
            <person name="Khurana P."/>
            <person name="Khurana J.P."/>
            <person name="Tyagi A.K."/>
            <person name="Gaikwad K."/>
            <person name="Singh A."/>
            <person name="Dalal V."/>
            <person name="Srivastava S."/>
            <person name="Dixit A."/>
            <person name="Pal A.K."/>
            <person name="Ghazi I.A."/>
            <person name="Yadav M."/>
            <person name="Pandit A."/>
            <person name="Bhargava A."/>
            <person name="Sureshbabu K."/>
            <person name="Batra K."/>
            <person name="Sharma T.R."/>
            <person name="Mohapatra T."/>
            <person name="Singh N.K."/>
            <person name="Messing J."/>
            <person name="Nelson A.B."/>
            <person name="Fuks G."/>
            <person name="Kavchok S."/>
            <person name="Keizer G."/>
            <person name="Linton E."/>
            <person name="Llaca V."/>
            <person name="Song R."/>
            <person name="Tanyolac B."/>
            <person name="Young S."/>
            <person name="Ho-Il K."/>
            <person name="Hahn J.H."/>
            <person name="Sangsakoo G."/>
            <person name="Vanavichit A."/>
            <person name="de Mattos Luiz.A.T."/>
            <person name="Zimmer P.D."/>
            <person name="Malone G."/>
            <person name="Dellagostin O."/>
            <person name="de Oliveira A.C."/>
            <person name="Bevan M."/>
            <person name="Bancroft I."/>
            <person name="Minx P."/>
            <person name="Cordum H."/>
            <person name="Wilson R."/>
            <person name="Cheng Z."/>
            <person name="Jin W."/>
            <person name="Jiang J."/>
            <person name="Leong S.A."/>
            <person name="Iwama H."/>
            <person name="Gojobori T."/>
            <person name="Itoh T."/>
            <person name="Niimura Y."/>
            <person name="Fujii Y."/>
            <person name="Habara T."/>
            <person name="Sakai H."/>
            <person name="Sato Y."/>
            <person name="Wilson G."/>
            <person name="Kumar K."/>
            <person name="McCouch S."/>
            <person name="Juretic N."/>
            <person name="Hoen D."/>
            <person name="Wright S."/>
            <person name="Bruskiewich R."/>
            <person name="Bureau T."/>
            <person name="Miyao A."/>
            <person name="Hirochika H."/>
            <person name="Nishikawa T."/>
            <person name="Kadowaki K."/>
            <person name="Sugiura M."/>
            <person name="Burr B."/>
            <person name="Sasaki T."/>
        </authorList>
    </citation>
    <scope>NUCLEOTIDE SEQUENCE [LARGE SCALE GENOMIC DNA]</scope>
    <source>
        <strain evidence="3">cv. Nipponbare</strain>
    </source>
</reference>
<reference evidence="3" key="2">
    <citation type="journal article" date="2008" name="Nucleic Acids Res.">
        <title>The rice annotation project database (RAP-DB): 2008 update.</title>
        <authorList>
            <consortium name="The rice annotation project (RAP)"/>
        </authorList>
    </citation>
    <scope>GENOME REANNOTATION</scope>
    <source>
        <strain evidence="3">cv. Nipponbare</strain>
    </source>
</reference>
<evidence type="ECO:0000313" key="3">
    <source>
        <dbReference type="Proteomes" id="UP000000763"/>
    </source>
</evidence>
<proteinExistence type="predicted"/>
<organism evidence="2 3">
    <name type="scientific">Oryza sativa subsp. japonica</name>
    <name type="common">Rice</name>
    <dbReference type="NCBI Taxonomy" id="39947"/>
    <lineage>
        <taxon>Eukaryota</taxon>
        <taxon>Viridiplantae</taxon>
        <taxon>Streptophyta</taxon>
        <taxon>Embryophyta</taxon>
        <taxon>Tracheophyta</taxon>
        <taxon>Spermatophyta</taxon>
        <taxon>Magnoliopsida</taxon>
        <taxon>Liliopsida</taxon>
        <taxon>Poales</taxon>
        <taxon>Poaceae</taxon>
        <taxon>BOP clade</taxon>
        <taxon>Oryzoideae</taxon>
        <taxon>Oryzeae</taxon>
        <taxon>Oryzinae</taxon>
        <taxon>Oryza</taxon>
        <taxon>Oryza sativa</taxon>
    </lineage>
</organism>
<dbReference type="EMBL" id="AP004133">
    <property type="protein sequence ID" value="BAD25233.1"/>
    <property type="molecule type" value="Genomic_DNA"/>
</dbReference>
<feature type="compositionally biased region" description="Basic residues" evidence="1">
    <location>
        <begin position="120"/>
        <end position="130"/>
    </location>
</feature>
<evidence type="ECO:0000313" key="2">
    <source>
        <dbReference type="EMBL" id="BAD25233.1"/>
    </source>
</evidence>
<gene>
    <name evidence="2" type="primary">OJ1112_G03.15</name>
</gene>
<feature type="compositionally biased region" description="Gly residues" evidence="1">
    <location>
        <begin position="319"/>
        <end position="329"/>
    </location>
</feature>
<name>Q6H7R6_ORYSJ</name>
<feature type="compositionally biased region" description="Low complexity" evidence="1">
    <location>
        <begin position="104"/>
        <end position="119"/>
    </location>
</feature>
<feature type="region of interest" description="Disordered" evidence="1">
    <location>
        <begin position="174"/>
        <end position="220"/>
    </location>
</feature>
<feature type="compositionally biased region" description="Gly residues" evidence="1">
    <location>
        <begin position="353"/>
        <end position="373"/>
    </location>
</feature>
<evidence type="ECO:0000256" key="1">
    <source>
        <dbReference type="SAM" id="MobiDB-lite"/>
    </source>
</evidence>
<protein>
    <submittedName>
        <fullName evidence="2">Uncharacterized protein</fullName>
    </submittedName>
</protein>
<feature type="region of interest" description="Disordered" evidence="1">
    <location>
        <begin position="257"/>
        <end position="304"/>
    </location>
</feature>
<feature type="region of interest" description="Disordered" evidence="1">
    <location>
        <begin position="100"/>
        <end position="154"/>
    </location>
</feature>
<feature type="region of interest" description="Disordered" evidence="1">
    <location>
        <begin position="27"/>
        <end position="86"/>
    </location>
</feature>
<feature type="compositionally biased region" description="Polar residues" evidence="1">
    <location>
        <begin position="411"/>
        <end position="421"/>
    </location>
</feature>